<dbReference type="Gene3D" id="1.10.10.10">
    <property type="entry name" value="Winged helix-like DNA-binding domain superfamily/Winged helix DNA-binding domain"/>
    <property type="match status" value="1"/>
</dbReference>
<dbReference type="OMA" id="VGTTKKC"/>
<dbReference type="InterPro" id="IPR036388">
    <property type="entry name" value="WH-like_DNA-bd_sf"/>
</dbReference>
<organism evidence="7 8">
    <name type="scientific">Scytalidium lignicola</name>
    <name type="common">Hyphomycete</name>
    <dbReference type="NCBI Taxonomy" id="5539"/>
    <lineage>
        <taxon>Eukaryota</taxon>
        <taxon>Fungi</taxon>
        <taxon>Dikarya</taxon>
        <taxon>Ascomycota</taxon>
        <taxon>Pezizomycotina</taxon>
        <taxon>Leotiomycetes</taxon>
        <taxon>Leotiomycetes incertae sedis</taxon>
        <taxon>Scytalidium</taxon>
    </lineage>
</organism>
<evidence type="ECO:0000313" key="7">
    <source>
        <dbReference type="EMBL" id="RFU25383.1"/>
    </source>
</evidence>
<dbReference type="GO" id="GO:0005654">
    <property type="term" value="C:nucleoplasm"/>
    <property type="evidence" value="ECO:0007669"/>
    <property type="project" value="UniProtKB-ARBA"/>
</dbReference>
<feature type="non-terminal residue" evidence="7">
    <location>
        <position position="372"/>
    </location>
</feature>
<dbReference type="STRING" id="5539.A0A3E2GXA1"/>
<protein>
    <recommendedName>
        <fullName evidence="9">DNA-directed RNA polymerase III subunit RPC6</fullName>
    </recommendedName>
</protein>
<dbReference type="Proteomes" id="UP000258309">
    <property type="component" value="Unassembled WGS sequence"/>
</dbReference>
<proteinExistence type="inferred from homology"/>
<accession>A0A3E2GXA1</accession>
<dbReference type="OrthoDB" id="613763at2759"/>
<dbReference type="PANTHER" id="PTHR12780">
    <property type="entry name" value="RNA POLYMERASE III DNA DIRECTED , 39KD SUBUNIT-RELATED"/>
    <property type="match status" value="1"/>
</dbReference>
<evidence type="ECO:0000256" key="6">
    <source>
        <dbReference type="SAM" id="MobiDB-lite"/>
    </source>
</evidence>
<dbReference type="SUPFAM" id="SSF46785">
    <property type="entry name" value="Winged helix' DNA-binding domain"/>
    <property type="match status" value="1"/>
</dbReference>
<dbReference type="PIRSF" id="PIRSF028763">
    <property type="entry name" value="RNA_pol_Rpc34"/>
    <property type="match status" value="1"/>
</dbReference>
<evidence type="ECO:0008006" key="9">
    <source>
        <dbReference type="Google" id="ProtNLM"/>
    </source>
</evidence>
<reference evidence="7 8" key="1">
    <citation type="submission" date="2018-05" db="EMBL/GenBank/DDBJ databases">
        <title>Draft genome sequence of Scytalidium lignicola DSM 105466, a ubiquitous saprotrophic fungus.</title>
        <authorList>
            <person name="Buettner E."/>
            <person name="Gebauer A.M."/>
            <person name="Hofrichter M."/>
            <person name="Liers C."/>
            <person name="Kellner H."/>
        </authorList>
    </citation>
    <scope>NUCLEOTIDE SEQUENCE [LARGE SCALE GENOMIC DNA]</scope>
    <source>
        <strain evidence="7 8">DSM 105466</strain>
    </source>
</reference>
<evidence type="ECO:0000256" key="4">
    <source>
        <dbReference type="ARBA" id="ARBA00023163"/>
    </source>
</evidence>
<dbReference type="GO" id="GO:0005737">
    <property type="term" value="C:cytoplasm"/>
    <property type="evidence" value="ECO:0007669"/>
    <property type="project" value="UniProtKB-ARBA"/>
</dbReference>
<dbReference type="GO" id="GO:0005666">
    <property type="term" value="C:RNA polymerase III complex"/>
    <property type="evidence" value="ECO:0007669"/>
    <property type="project" value="InterPro"/>
</dbReference>
<name>A0A3E2GXA1_SCYLI</name>
<dbReference type="InterPro" id="IPR016049">
    <property type="entry name" value="RNA_pol_Rpc34-like"/>
</dbReference>
<keyword evidence="8" id="KW-1185">Reference proteome</keyword>
<dbReference type="Pfam" id="PF05158">
    <property type="entry name" value="RNA_pol_Rpc34"/>
    <property type="match status" value="1"/>
</dbReference>
<evidence type="ECO:0000256" key="5">
    <source>
        <dbReference type="ARBA" id="ARBA00023242"/>
    </source>
</evidence>
<dbReference type="FunFam" id="1.10.10.10:FF:000116">
    <property type="entry name" value="DNA-directed RNA polymerase III subunit RPC6"/>
    <property type="match status" value="1"/>
</dbReference>
<keyword evidence="4" id="KW-0804">Transcription</keyword>
<dbReference type="EMBL" id="NCSJ02000337">
    <property type="protein sequence ID" value="RFU25383.1"/>
    <property type="molecule type" value="Genomic_DNA"/>
</dbReference>
<keyword evidence="5" id="KW-0539">Nucleus</keyword>
<feature type="region of interest" description="Disordered" evidence="6">
    <location>
        <begin position="204"/>
        <end position="248"/>
    </location>
</feature>
<feature type="compositionally biased region" description="Basic and acidic residues" evidence="6">
    <location>
        <begin position="220"/>
        <end position="241"/>
    </location>
</feature>
<evidence type="ECO:0000256" key="3">
    <source>
        <dbReference type="ARBA" id="ARBA00022478"/>
    </source>
</evidence>
<sequence length="372" mass="41884">MASSKDMTAPTAPEADISALKSAIYDGCASIMEDDPDAVFHQQDLLDFGVIPKDDVVLLLRVTQALIDEKLFKIVMDQDGVGWKFRTQDEAKKYRSLKPEHEMVYSLIDEAGSEGIWSKTIKAKSNLHDAVFRAAIKHLESKGMISDMKSVEHPMRKLYIKSSIRPSDRSTGGSWYTDSELDEAFIDQLMDVLYKHIKSRSFYRSSSGSSLRKPNKRVKMSAEEVKKERDRGLGPRVKKEDQDEEEHVHKKRKYDSLWPMPSGYHGYPTLNELTAFIENSKITSTTLSAMDIQQLLDILCYDDRIERIIAGPEAVAYRVVRKSLKEEEEGPGNGLTDAPCGRCPVFDLCAEGGPVAPSNCEYYAEWLGLGLD</sequence>
<keyword evidence="3" id="KW-0240">DNA-directed RNA polymerase</keyword>
<dbReference type="GO" id="GO:0006383">
    <property type="term" value="P:transcription by RNA polymerase III"/>
    <property type="evidence" value="ECO:0007669"/>
    <property type="project" value="InterPro"/>
</dbReference>
<comment type="similarity">
    <text evidence="2">Belongs to the eukaryotic RPC34/RPC39 RNA polymerase subunit family.</text>
</comment>
<comment type="caution">
    <text evidence="7">The sequence shown here is derived from an EMBL/GenBank/DDBJ whole genome shotgun (WGS) entry which is preliminary data.</text>
</comment>
<feature type="non-terminal residue" evidence="7">
    <location>
        <position position="1"/>
    </location>
</feature>
<evidence type="ECO:0000256" key="1">
    <source>
        <dbReference type="ARBA" id="ARBA00004123"/>
    </source>
</evidence>
<dbReference type="AlphaFoldDB" id="A0A3E2GXA1"/>
<dbReference type="InterPro" id="IPR036390">
    <property type="entry name" value="WH_DNA-bd_sf"/>
</dbReference>
<dbReference type="InterPro" id="IPR007832">
    <property type="entry name" value="RNA_pol_Rpc34"/>
</dbReference>
<evidence type="ECO:0000313" key="8">
    <source>
        <dbReference type="Proteomes" id="UP000258309"/>
    </source>
</evidence>
<gene>
    <name evidence="7" type="ORF">B7463_g10951</name>
</gene>
<evidence type="ECO:0000256" key="2">
    <source>
        <dbReference type="ARBA" id="ARBA00011038"/>
    </source>
</evidence>
<comment type="subcellular location">
    <subcellularLocation>
        <location evidence="1">Nucleus</location>
    </subcellularLocation>
</comment>